<dbReference type="PANTHER" id="PTHR42775:SF1">
    <property type="entry name" value="PERMEASE RV2963-RELATED"/>
    <property type="match status" value="1"/>
</dbReference>
<evidence type="ECO:0000313" key="8">
    <source>
        <dbReference type="EMBL" id="TGE37327.1"/>
    </source>
</evidence>
<dbReference type="Proteomes" id="UP000298460">
    <property type="component" value="Unassembled WGS sequence"/>
</dbReference>
<gene>
    <name evidence="8" type="ORF">E4K67_15920</name>
</gene>
<evidence type="ECO:0000256" key="2">
    <source>
        <dbReference type="ARBA" id="ARBA00006386"/>
    </source>
</evidence>
<keyword evidence="9" id="KW-1185">Reference proteome</keyword>
<dbReference type="Pfam" id="PF03773">
    <property type="entry name" value="ArsP_1"/>
    <property type="match status" value="1"/>
</dbReference>
<keyword evidence="6 7" id="KW-0472">Membrane</keyword>
<sequence>MKMLLKRYKYFLGMIIINIVIYALYPAVGQKSIDITWNNAVEMLSIIPPIFILLGLLDVWVQRETMIKLMGEKSGILGVLIAFFLGSAAAGPLYAAFPVAGVLLQKGSKLSNVLIFIGAWSTTKIPMLLFEASSMGWKFMITRFVINIPVIILIAYITGKLLNEREKQYIYNSVGSI</sequence>
<reference evidence="8 9" key="1">
    <citation type="submission" date="2019-03" db="EMBL/GenBank/DDBJ databases">
        <title>Draft Genome Sequence of Desulfosporosinus fructosivorans Strain 63.6F, Isolated from Marine Sediment in the Baltic Sea.</title>
        <authorList>
            <person name="Hausmann B."/>
            <person name="Vandieken V."/>
            <person name="Pjevac P."/>
            <person name="Schreck K."/>
            <person name="Herbold C.W."/>
            <person name="Loy A."/>
        </authorList>
    </citation>
    <scope>NUCLEOTIDE SEQUENCE [LARGE SCALE GENOMIC DNA]</scope>
    <source>
        <strain evidence="8 9">63.6F</strain>
    </source>
</reference>
<feature type="transmembrane region" description="Helical" evidence="7">
    <location>
        <begin position="141"/>
        <end position="159"/>
    </location>
</feature>
<dbReference type="RefSeq" id="WP_135548394.1">
    <property type="nucleotide sequence ID" value="NZ_SPQQ01000005.1"/>
</dbReference>
<dbReference type="OrthoDB" id="9798408at2"/>
<comment type="similarity">
    <text evidence="2">Belongs to the UPF0718 family.</text>
</comment>
<proteinExistence type="inferred from homology"/>
<dbReference type="InterPro" id="IPR053166">
    <property type="entry name" value="UPF0718_permease"/>
</dbReference>
<dbReference type="GO" id="GO:0005886">
    <property type="term" value="C:plasma membrane"/>
    <property type="evidence" value="ECO:0007669"/>
    <property type="project" value="UniProtKB-SubCell"/>
</dbReference>
<evidence type="ECO:0000256" key="3">
    <source>
        <dbReference type="ARBA" id="ARBA00022475"/>
    </source>
</evidence>
<evidence type="ECO:0000256" key="5">
    <source>
        <dbReference type="ARBA" id="ARBA00022989"/>
    </source>
</evidence>
<organism evidence="8 9">
    <name type="scientific">Desulfosporosinus fructosivorans</name>
    <dbReference type="NCBI Taxonomy" id="2018669"/>
    <lineage>
        <taxon>Bacteria</taxon>
        <taxon>Bacillati</taxon>
        <taxon>Bacillota</taxon>
        <taxon>Clostridia</taxon>
        <taxon>Eubacteriales</taxon>
        <taxon>Desulfitobacteriaceae</taxon>
        <taxon>Desulfosporosinus</taxon>
    </lineage>
</organism>
<evidence type="ECO:0000256" key="4">
    <source>
        <dbReference type="ARBA" id="ARBA00022692"/>
    </source>
</evidence>
<evidence type="ECO:0000256" key="7">
    <source>
        <dbReference type="SAM" id="Phobius"/>
    </source>
</evidence>
<name>A0A4Z0R5Q3_9FIRM</name>
<evidence type="ECO:0000256" key="6">
    <source>
        <dbReference type="ARBA" id="ARBA00023136"/>
    </source>
</evidence>
<keyword evidence="5 7" id="KW-1133">Transmembrane helix</keyword>
<keyword evidence="4 7" id="KW-0812">Transmembrane</keyword>
<feature type="transmembrane region" description="Helical" evidence="7">
    <location>
        <begin position="40"/>
        <end position="62"/>
    </location>
</feature>
<dbReference type="InterPro" id="IPR005524">
    <property type="entry name" value="DUF318"/>
</dbReference>
<evidence type="ECO:0000313" key="9">
    <source>
        <dbReference type="Proteomes" id="UP000298460"/>
    </source>
</evidence>
<dbReference type="EMBL" id="SPQQ01000005">
    <property type="protein sequence ID" value="TGE37327.1"/>
    <property type="molecule type" value="Genomic_DNA"/>
</dbReference>
<evidence type="ECO:0000256" key="1">
    <source>
        <dbReference type="ARBA" id="ARBA00004651"/>
    </source>
</evidence>
<protein>
    <submittedName>
        <fullName evidence="8">Permease</fullName>
    </submittedName>
</protein>
<feature type="transmembrane region" description="Helical" evidence="7">
    <location>
        <begin position="74"/>
        <end position="97"/>
    </location>
</feature>
<comment type="subcellular location">
    <subcellularLocation>
        <location evidence="1">Cell membrane</location>
        <topology evidence="1">Multi-pass membrane protein</topology>
    </subcellularLocation>
</comment>
<dbReference type="PANTHER" id="PTHR42775">
    <property type="entry name" value="PERMEASE RV2963-RELATED"/>
    <property type="match status" value="1"/>
</dbReference>
<accession>A0A4Z0R5Q3</accession>
<keyword evidence="3" id="KW-1003">Cell membrane</keyword>
<feature type="transmembrane region" description="Helical" evidence="7">
    <location>
        <begin position="10"/>
        <end position="28"/>
    </location>
</feature>
<dbReference type="AlphaFoldDB" id="A0A4Z0R5Q3"/>
<comment type="caution">
    <text evidence="8">The sequence shown here is derived from an EMBL/GenBank/DDBJ whole genome shotgun (WGS) entry which is preliminary data.</text>
</comment>